<dbReference type="Proteomes" id="UP000677228">
    <property type="component" value="Unassembled WGS sequence"/>
</dbReference>
<dbReference type="Proteomes" id="UP000682733">
    <property type="component" value="Unassembled WGS sequence"/>
</dbReference>
<evidence type="ECO:0000313" key="1">
    <source>
        <dbReference type="EMBL" id="CAF1314507.1"/>
    </source>
</evidence>
<reference evidence="1" key="1">
    <citation type="submission" date="2021-02" db="EMBL/GenBank/DDBJ databases">
        <authorList>
            <person name="Nowell W R."/>
        </authorList>
    </citation>
    <scope>NUCLEOTIDE SEQUENCE</scope>
</reference>
<name>A0A8S2EUQ2_9BILA</name>
<sequence>MRLFVFQSRIILFLLIFYYPLSSTIIIKNITYLENCYFSKLDYENNLNIQLDSSNSISIQAIYALFTYGQLVIPGQIYKSLAVIPFLVKCSNYVNRLNTYLPFTSCSYTIVDTNKDIKFSNYEYTRTLLELKNISLWNKEVPILYLGENRLLLRNCSFYYNNNLYQLSSSQIFSLKIEFEAPVNQTCSIVTKQNKCNSRTSYCQNGQCQCHKETIMKSNNDDDDNNNNNNYKKFYCVDNSNCTLDPFRCVKWCDGKQFPFCQCPNGSINVQHSCVSTLHGL</sequence>
<protein>
    <submittedName>
        <fullName evidence="1">Uncharacterized protein</fullName>
    </submittedName>
</protein>
<dbReference type="EMBL" id="CAJOBA010041924">
    <property type="protein sequence ID" value="CAF4123261.1"/>
    <property type="molecule type" value="Genomic_DNA"/>
</dbReference>
<accession>A0A8S2EUQ2</accession>
<proteinExistence type="predicted"/>
<comment type="caution">
    <text evidence="1">The sequence shown here is derived from an EMBL/GenBank/DDBJ whole genome shotgun (WGS) entry which is preliminary data.</text>
</comment>
<dbReference type="AlphaFoldDB" id="A0A8S2EUQ2"/>
<dbReference type="EMBL" id="CAJNOK010020330">
    <property type="protein sequence ID" value="CAF1314507.1"/>
    <property type="molecule type" value="Genomic_DNA"/>
</dbReference>
<evidence type="ECO:0000313" key="3">
    <source>
        <dbReference type="Proteomes" id="UP000677228"/>
    </source>
</evidence>
<organism evidence="1 3">
    <name type="scientific">Didymodactylos carnosus</name>
    <dbReference type="NCBI Taxonomy" id="1234261"/>
    <lineage>
        <taxon>Eukaryota</taxon>
        <taxon>Metazoa</taxon>
        <taxon>Spiralia</taxon>
        <taxon>Gnathifera</taxon>
        <taxon>Rotifera</taxon>
        <taxon>Eurotatoria</taxon>
        <taxon>Bdelloidea</taxon>
        <taxon>Philodinida</taxon>
        <taxon>Philodinidae</taxon>
        <taxon>Didymodactylos</taxon>
    </lineage>
</organism>
<gene>
    <name evidence="1" type="ORF">OVA965_LOCUS29141</name>
    <name evidence="2" type="ORF">TMI583_LOCUS29910</name>
</gene>
<evidence type="ECO:0000313" key="2">
    <source>
        <dbReference type="EMBL" id="CAF4123261.1"/>
    </source>
</evidence>